<reference evidence="11" key="1">
    <citation type="journal article" date="2019" name="Int. J. Syst. Evol. Microbiol.">
        <title>The Global Catalogue of Microorganisms (GCM) 10K type strain sequencing project: providing services to taxonomists for standard genome sequencing and annotation.</title>
        <authorList>
            <consortium name="The Broad Institute Genomics Platform"/>
            <consortium name="The Broad Institute Genome Sequencing Center for Infectious Disease"/>
            <person name="Wu L."/>
            <person name="Ma J."/>
        </authorList>
    </citation>
    <scope>NUCLEOTIDE SEQUENCE [LARGE SCALE GENOMIC DNA]</scope>
    <source>
        <strain evidence="11">KCTC 42182</strain>
    </source>
</reference>
<evidence type="ECO:0000313" key="10">
    <source>
        <dbReference type="EMBL" id="MFC3676401.1"/>
    </source>
</evidence>
<evidence type="ECO:0000313" key="11">
    <source>
        <dbReference type="Proteomes" id="UP001595711"/>
    </source>
</evidence>
<feature type="binding site" evidence="7">
    <location>
        <position position="125"/>
    </location>
    <ligand>
        <name>substrate</name>
    </ligand>
</feature>
<evidence type="ECO:0000256" key="5">
    <source>
        <dbReference type="ARBA" id="ARBA00023239"/>
    </source>
</evidence>
<comment type="subunit">
    <text evidence="7">Homodimer.</text>
</comment>
<keyword evidence="4 7" id="KW-0665">Pyrimidine biosynthesis</keyword>
<feature type="binding site" evidence="7">
    <location>
        <position position="186"/>
    </location>
    <ligand>
        <name>substrate</name>
    </ligand>
</feature>
<dbReference type="InterPro" id="IPR011060">
    <property type="entry name" value="RibuloseP-bd_barrel"/>
</dbReference>
<feature type="binding site" evidence="7">
    <location>
        <position position="216"/>
    </location>
    <ligand>
        <name>substrate</name>
    </ligand>
</feature>
<evidence type="ECO:0000256" key="1">
    <source>
        <dbReference type="ARBA" id="ARBA00002356"/>
    </source>
</evidence>
<dbReference type="HAMAP" id="MF_01200_B">
    <property type="entry name" value="OMPdecase_type1_B"/>
    <property type="match status" value="1"/>
</dbReference>
<feature type="binding site" evidence="7">
    <location>
        <position position="16"/>
    </location>
    <ligand>
        <name>substrate</name>
    </ligand>
</feature>
<feature type="binding site" evidence="7">
    <location>
        <position position="38"/>
    </location>
    <ligand>
        <name>substrate</name>
    </ligand>
</feature>
<dbReference type="Proteomes" id="UP001595711">
    <property type="component" value="Unassembled WGS sequence"/>
</dbReference>
<evidence type="ECO:0000256" key="8">
    <source>
        <dbReference type="RuleBase" id="RU000512"/>
    </source>
</evidence>
<comment type="pathway">
    <text evidence="2 7 8">Pyrimidine metabolism; UMP biosynthesis via de novo pathway; UMP from orotate: step 2/2.</text>
</comment>
<dbReference type="PANTHER" id="PTHR32119">
    <property type="entry name" value="OROTIDINE 5'-PHOSPHATE DECARBOXYLASE"/>
    <property type="match status" value="1"/>
</dbReference>
<dbReference type="Pfam" id="PF00215">
    <property type="entry name" value="OMPdecase"/>
    <property type="match status" value="1"/>
</dbReference>
<feature type="binding site" evidence="7">
    <location>
        <position position="215"/>
    </location>
    <ligand>
        <name>substrate</name>
    </ligand>
</feature>
<evidence type="ECO:0000259" key="9">
    <source>
        <dbReference type="SMART" id="SM00934"/>
    </source>
</evidence>
<dbReference type="Gene3D" id="3.20.20.70">
    <property type="entry name" value="Aldolase class I"/>
    <property type="match status" value="1"/>
</dbReference>
<feature type="active site" description="Proton donor" evidence="7">
    <location>
        <position position="67"/>
    </location>
</feature>
<proteinExistence type="inferred from homology"/>
<feature type="binding site" evidence="7">
    <location>
        <begin position="65"/>
        <end position="74"/>
    </location>
    <ligand>
        <name>substrate</name>
    </ligand>
</feature>
<dbReference type="InterPro" id="IPR014732">
    <property type="entry name" value="OMPdecase"/>
</dbReference>
<keyword evidence="5 7" id="KW-0456">Lyase</keyword>
<dbReference type="EMBL" id="JBHRYJ010000002">
    <property type="protein sequence ID" value="MFC3676401.1"/>
    <property type="molecule type" value="Genomic_DNA"/>
</dbReference>
<sequence>MTHTRPRLAPVFCAIDTIELAFAARCARAAAAAGFGVKLGKEFFTAYGPTEVRAILPQGTPLFLDLKFHDIPNTVAGAVRSAAVAMGPMMLTIHAAGGPAMIRAAVEGAQAARQRPMILAVTALTSLDASDLAAIGVTEDVSTYVKRLARLAQDNGADGVVCAASEIAMLRETCGPDFKLVVPGIRPKGSAAGDQKRVMTPAEALALGADHLVIGRPITEAADPEASARAIAEEIAAVA</sequence>
<accession>A0ABV7VHY3</accession>
<organism evidence="10 11">
    <name type="scientific">Ferrovibrio xuzhouensis</name>
    <dbReference type="NCBI Taxonomy" id="1576914"/>
    <lineage>
        <taxon>Bacteria</taxon>
        <taxon>Pseudomonadati</taxon>
        <taxon>Pseudomonadota</taxon>
        <taxon>Alphaproteobacteria</taxon>
        <taxon>Rhodospirillales</taxon>
        <taxon>Rhodospirillaceae</taxon>
        <taxon>Ferrovibrio</taxon>
    </lineage>
</organism>
<name>A0ABV7VHY3_9PROT</name>
<evidence type="ECO:0000256" key="7">
    <source>
        <dbReference type="HAMAP-Rule" id="MF_01200"/>
    </source>
</evidence>
<comment type="similarity">
    <text evidence="7">Belongs to the OMP decarboxylase family. Type 1 subfamily.</text>
</comment>
<comment type="catalytic activity">
    <reaction evidence="6 7 8">
        <text>orotidine 5'-phosphate + H(+) = UMP + CO2</text>
        <dbReference type="Rhea" id="RHEA:11596"/>
        <dbReference type="ChEBI" id="CHEBI:15378"/>
        <dbReference type="ChEBI" id="CHEBI:16526"/>
        <dbReference type="ChEBI" id="CHEBI:57538"/>
        <dbReference type="ChEBI" id="CHEBI:57865"/>
        <dbReference type="EC" id="4.1.1.23"/>
    </reaction>
</comment>
<protein>
    <recommendedName>
        <fullName evidence="7">Orotidine 5'-phosphate decarboxylase</fullName>
        <ecNumber evidence="7">4.1.1.23</ecNumber>
    </recommendedName>
    <alternativeName>
        <fullName evidence="7">OMP decarboxylase</fullName>
        <shortName evidence="7">OMPDCase</shortName>
        <shortName evidence="7">OMPdecase</shortName>
    </alternativeName>
</protein>
<evidence type="ECO:0000256" key="4">
    <source>
        <dbReference type="ARBA" id="ARBA00022975"/>
    </source>
</evidence>
<dbReference type="NCBIfam" id="TIGR01740">
    <property type="entry name" value="pyrF"/>
    <property type="match status" value="1"/>
</dbReference>
<gene>
    <name evidence="7 10" type="primary">pyrF</name>
    <name evidence="10" type="ORF">ACFOOQ_12665</name>
</gene>
<keyword evidence="11" id="KW-1185">Reference proteome</keyword>
<comment type="function">
    <text evidence="1 7">Catalyzes the decarboxylation of orotidine 5'-monophosphate (OMP) to uridine 5'-monophosphate (UMP).</text>
</comment>
<evidence type="ECO:0000256" key="6">
    <source>
        <dbReference type="ARBA" id="ARBA00049157"/>
    </source>
</evidence>
<feature type="domain" description="Orotidine 5'-phosphate decarboxylase" evidence="9">
    <location>
        <begin position="10"/>
        <end position="231"/>
    </location>
</feature>
<dbReference type="InterPro" id="IPR001754">
    <property type="entry name" value="OMPdeCOase_dom"/>
</dbReference>
<feature type="binding site" evidence="7">
    <location>
        <position position="195"/>
    </location>
    <ligand>
        <name>substrate</name>
    </ligand>
</feature>
<dbReference type="InterPro" id="IPR047596">
    <property type="entry name" value="OMPdecase_bac"/>
</dbReference>
<dbReference type="InterPro" id="IPR018089">
    <property type="entry name" value="OMPdecase_AS"/>
</dbReference>
<dbReference type="SUPFAM" id="SSF51366">
    <property type="entry name" value="Ribulose-phoshate binding barrel"/>
    <property type="match status" value="1"/>
</dbReference>
<dbReference type="GO" id="GO:0004590">
    <property type="term" value="F:orotidine-5'-phosphate decarboxylase activity"/>
    <property type="evidence" value="ECO:0007669"/>
    <property type="project" value="UniProtKB-EC"/>
</dbReference>
<dbReference type="PROSITE" id="PS00156">
    <property type="entry name" value="OMPDECASE"/>
    <property type="match status" value="1"/>
</dbReference>
<dbReference type="EC" id="4.1.1.23" evidence="7"/>
<dbReference type="PANTHER" id="PTHR32119:SF2">
    <property type="entry name" value="OROTIDINE 5'-PHOSPHATE DECARBOXYLASE"/>
    <property type="match status" value="1"/>
</dbReference>
<evidence type="ECO:0000256" key="3">
    <source>
        <dbReference type="ARBA" id="ARBA00022793"/>
    </source>
</evidence>
<dbReference type="RefSeq" id="WP_379726947.1">
    <property type="nucleotide sequence ID" value="NZ_JBHRYJ010000002.1"/>
</dbReference>
<dbReference type="CDD" id="cd04725">
    <property type="entry name" value="OMP_decarboxylase_like"/>
    <property type="match status" value="1"/>
</dbReference>
<keyword evidence="3 7" id="KW-0210">Decarboxylase</keyword>
<dbReference type="NCBIfam" id="NF001273">
    <property type="entry name" value="PRK00230.1"/>
    <property type="match status" value="1"/>
</dbReference>
<comment type="caution">
    <text evidence="10">The sequence shown here is derived from an EMBL/GenBank/DDBJ whole genome shotgun (WGS) entry which is preliminary data.</text>
</comment>
<dbReference type="SMART" id="SM00934">
    <property type="entry name" value="OMPdecase"/>
    <property type="match status" value="1"/>
</dbReference>
<evidence type="ECO:0000256" key="2">
    <source>
        <dbReference type="ARBA" id="ARBA00004861"/>
    </source>
</evidence>
<dbReference type="InterPro" id="IPR013785">
    <property type="entry name" value="Aldolase_TIM"/>
</dbReference>